<dbReference type="AlphaFoldDB" id="A0A820G644"/>
<accession>A0A820G644</accession>
<dbReference type="EMBL" id="CAJOAY010014125">
    <property type="protein sequence ID" value="CAF4274538.1"/>
    <property type="molecule type" value="Genomic_DNA"/>
</dbReference>
<reference evidence="1" key="1">
    <citation type="submission" date="2021-02" db="EMBL/GenBank/DDBJ databases">
        <authorList>
            <person name="Nowell W R."/>
        </authorList>
    </citation>
    <scope>NUCLEOTIDE SEQUENCE</scope>
</reference>
<organism evidence="1 2">
    <name type="scientific">Adineta steineri</name>
    <dbReference type="NCBI Taxonomy" id="433720"/>
    <lineage>
        <taxon>Eukaryota</taxon>
        <taxon>Metazoa</taxon>
        <taxon>Spiralia</taxon>
        <taxon>Gnathifera</taxon>
        <taxon>Rotifera</taxon>
        <taxon>Eurotatoria</taxon>
        <taxon>Bdelloidea</taxon>
        <taxon>Adinetida</taxon>
        <taxon>Adinetidae</taxon>
        <taxon>Adineta</taxon>
    </lineage>
</organism>
<comment type="caution">
    <text evidence="1">The sequence shown here is derived from an EMBL/GenBank/DDBJ whole genome shotgun (WGS) entry which is preliminary data.</text>
</comment>
<dbReference type="Proteomes" id="UP000663881">
    <property type="component" value="Unassembled WGS sequence"/>
</dbReference>
<proteinExistence type="predicted"/>
<protein>
    <submittedName>
        <fullName evidence="1">Uncharacterized protein</fullName>
    </submittedName>
</protein>
<feature type="non-terminal residue" evidence="1">
    <location>
        <position position="1"/>
    </location>
</feature>
<evidence type="ECO:0000313" key="2">
    <source>
        <dbReference type="Proteomes" id="UP000663881"/>
    </source>
</evidence>
<name>A0A820G644_9BILA</name>
<gene>
    <name evidence="1" type="ORF">OKA104_LOCUS44845</name>
</gene>
<sequence>IIKNLSRDMISVFLVSSTQAAILSTSTSTTSTTTTTTTSRK</sequence>
<evidence type="ECO:0000313" key="1">
    <source>
        <dbReference type="EMBL" id="CAF4274538.1"/>
    </source>
</evidence>